<name>A0A3G9K882_MICVR</name>
<dbReference type="Proteomes" id="UP000278152">
    <property type="component" value="Chromosome"/>
</dbReference>
<proteinExistence type="predicted"/>
<dbReference type="EMBL" id="AP019314">
    <property type="protein sequence ID" value="BBH42825.1"/>
    <property type="molecule type" value="Genomic_DNA"/>
</dbReference>
<reference evidence="2 3" key="1">
    <citation type="submission" date="2018-11" db="EMBL/GenBank/DDBJ databases">
        <title>Complete genome sequence of Microcystis aeruginosa NIES-102.</title>
        <authorList>
            <person name="Yamaguchi H."/>
            <person name="Suzuki S."/>
            <person name="Kawachi M."/>
        </authorList>
    </citation>
    <scope>NUCLEOTIDE SEQUENCE [LARGE SCALE GENOMIC DNA]</scope>
    <source>
        <strain evidence="2 3">NIES-102</strain>
    </source>
</reference>
<dbReference type="AlphaFoldDB" id="A0A3G9K882"/>
<feature type="transmembrane region" description="Helical" evidence="1">
    <location>
        <begin position="169"/>
        <end position="188"/>
    </location>
</feature>
<dbReference type="Pfam" id="PF13384">
    <property type="entry name" value="HTH_23"/>
    <property type="match status" value="1"/>
</dbReference>
<organism evidence="2 3">
    <name type="scientific">Microcystis viridis NIES-102</name>
    <dbReference type="NCBI Taxonomy" id="213615"/>
    <lineage>
        <taxon>Bacteria</taxon>
        <taxon>Bacillati</taxon>
        <taxon>Cyanobacteriota</taxon>
        <taxon>Cyanophyceae</taxon>
        <taxon>Oscillatoriophycideae</taxon>
        <taxon>Chroococcales</taxon>
        <taxon>Microcystaceae</taxon>
        <taxon>Microcystis</taxon>
    </lineage>
</organism>
<evidence type="ECO:0000313" key="2">
    <source>
        <dbReference type="EMBL" id="BBH42825.1"/>
    </source>
</evidence>
<protein>
    <submittedName>
        <fullName evidence="2">Transposase</fullName>
    </submittedName>
</protein>
<evidence type="ECO:0000313" key="3">
    <source>
        <dbReference type="Proteomes" id="UP000278152"/>
    </source>
</evidence>
<keyword evidence="1" id="KW-0812">Transmembrane</keyword>
<evidence type="ECO:0000256" key="1">
    <source>
        <dbReference type="SAM" id="Phobius"/>
    </source>
</evidence>
<sequence length="263" mass="30383">MINLEFTEEEKNSLYYERFHHPHPRVQLKMEVLWLKSQKIPHKKICQLAGISPNTLLTYLRDYEEGGIEKLKEINFYRPKSELESQKETLKKYFEKNPPVTINEAVYRREELTGIKRSPTQVRKFLKSMGMKCIKVGSLPSKADRDEQEDYKEKKLEPRLNEAKEGKRAVFFVDAAHFVMGAFLGFVWCFERLFVKSPSGRKRFNVLGALNAITHEVIMVTNDTYITAAQVCELLKKIAALGITIPITLVLDNAGSKSKLKNK</sequence>
<accession>A0A3G9K882</accession>
<dbReference type="InterPro" id="IPR009057">
    <property type="entry name" value="Homeodomain-like_sf"/>
</dbReference>
<dbReference type="KEGG" id="mvz:myaer102_54960"/>
<gene>
    <name evidence="2" type="ORF">myaer102_54960</name>
</gene>
<keyword evidence="1" id="KW-0472">Membrane</keyword>
<dbReference type="InterPro" id="IPR047655">
    <property type="entry name" value="Transpos_IS630-like"/>
</dbReference>
<dbReference type="SUPFAM" id="SSF46689">
    <property type="entry name" value="Homeodomain-like"/>
    <property type="match status" value="1"/>
</dbReference>
<keyword evidence="1" id="KW-1133">Transmembrane helix</keyword>
<dbReference type="NCBIfam" id="NF033545">
    <property type="entry name" value="transpos_IS630"/>
    <property type="match status" value="1"/>
</dbReference>